<proteinExistence type="predicted"/>
<dbReference type="PANTHER" id="PTHR32432:SF3">
    <property type="entry name" value="ETHANOLAMINE UTILIZATION PROTEIN EUTJ"/>
    <property type="match status" value="1"/>
</dbReference>
<dbReference type="InterPro" id="IPR005883">
    <property type="entry name" value="PilM"/>
</dbReference>
<dbReference type="SMART" id="SM00842">
    <property type="entry name" value="FtsA"/>
    <property type="match status" value="1"/>
</dbReference>
<evidence type="ECO:0000313" key="2">
    <source>
        <dbReference type="EMBL" id="GMA95651.1"/>
    </source>
</evidence>
<dbReference type="InterPro" id="IPR050696">
    <property type="entry name" value="FtsA/MreB"/>
</dbReference>
<dbReference type="NCBIfam" id="TIGR01175">
    <property type="entry name" value="pilM"/>
    <property type="match status" value="1"/>
</dbReference>
<keyword evidence="3" id="KW-1185">Reference proteome</keyword>
<dbReference type="RefSeq" id="WP_284254382.1">
    <property type="nucleotide sequence ID" value="NZ_BAAAQO010000002.1"/>
</dbReference>
<reference evidence="3" key="1">
    <citation type="journal article" date="2019" name="Int. J. Syst. Evol. Microbiol.">
        <title>The Global Catalogue of Microorganisms (GCM) 10K type strain sequencing project: providing services to taxonomists for standard genome sequencing and annotation.</title>
        <authorList>
            <consortium name="The Broad Institute Genomics Platform"/>
            <consortium name="The Broad Institute Genome Sequencing Center for Infectious Disease"/>
            <person name="Wu L."/>
            <person name="Ma J."/>
        </authorList>
    </citation>
    <scope>NUCLEOTIDE SEQUENCE [LARGE SCALE GENOMIC DNA]</scope>
    <source>
        <strain evidence="3">NBRC 108894</strain>
    </source>
</reference>
<sequence length="347" mass="36481">MGTTVVGVDIGSNAVRAVEVQGCDTAKPLIVRQHEIAVPESAVRRGEVVEQSTVATALRRLWSAAGFKSKNVVLGIGGQRVFARDLTVPRAPLEQIRESLPFHVQELLPVPIADVLLDFYPLTEEQGENGPAVGGLLVAGLKDAITANVAAVMGAGLHPVHVDLIPFAVARALAPLRTARGRDVIVSLGANTTNVVVVDDGVPRYVRILPNGGDDVTRMLASRLQWPPEQAEQAKRALGMGGPMMRLEDRPIIEIVYEVVGELISGIRNTLAYYANAHPAAPIQRIVLSGGGAQLSGLAGALSEMTKLPIAAADPYVAVASKARARPAPTEQDAYVTAIGLALGSHA</sequence>
<dbReference type="Pfam" id="PF11104">
    <property type="entry name" value="PilM_2"/>
    <property type="match status" value="1"/>
</dbReference>
<dbReference type="PIRSF" id="PIRSF019169">
    <property type="entry name" value="PilM"/>
    <property type="match status" value="1"/>
</dbReference>
<comment type="caution">
    <text evidence="2">The sequence shown here is derived from an EMBL/GenBank/DDBJ whole genome shotgun (WGS) entry which is preliminary data.</text>
</comment>
<dbReference type="InterPro" id="IPR043129">
    <property type="entry name" value="ATPase_NBD"/>
</dbReference>
<feature type="domain" description="SHS2" evidence="1">
    <location>
        <begin position="5"/>
        <end position="173"/>
    </location>
</feature>
<dbReference type="EMBL" id="BSVB01000001">
    <property type="protein sequence ID" value="GMA95651.1"/>
    <property type="molecule type" value="Genomic_DNA"/>
</dbReference>
<dbReference type="Gene3D" id="3.30.420.40">
    <property type="match status" value="2"/>
</dbReference>
<name>A0ABQ6K4U3_9MICO</name>
<dbReference type="Gene3D" id="3.30.1490.300">
    <property type="match status" value="1"/>
</dbReference>
<organism evidence="2 3">
    <name type="scientific">Pseudolysinimonas kribbensis</name>
    <dbReference type="NCBI Taxonomy" id="433641"/>
    <lineage>
        <taxon>Bacteria</taxon>
        <taxon>Bacillati</taxon>
        <taxon>Actinomycetota</taxon>
        <taxon>Actinomycetes</taxon>
        <taxon>Micrococcales</taxon>
        <taxon>Microbacteriaceae</taxon>
        <taxon>Pseudolysinimonas</taxon>
    </lineage>
</organism>
<dbReference type="CDD" id="cd24049">
    <property type="entry name" value="ASKHA_NBD_PilM"/>
    <property type="match status" value="1"/>
</dbReference>
<dbReference type="Proteomes" id="UP001157034">
    <property type="component" value="Unassembled WGS sequence"/>
</dbReference>
<accession>A0ABQ6K4U3</accession>
<dbReference type="SUPFAM" id="SSF53067">
    <property type="entry name" value="Actin-like ATPase domain"/>
    <property type="match status" value="2"/>
</dbReference>
<evidence type="ECO:0000313" key="3">
    <source>
        <dbReference type="Proteomes" id="UP001157034"/>
    </source>
</evidence>
<dbReference type="PANTHER" id="PTHR32432">
    <property type="entry name" value="CELL DIVISION PROTEIN FTSA-RELATED"/>
    <property type="match status" value="1"/>
</dbReference>
<protein>
    <submittedName>
        <fullName evidence="2">Pilus assembly protein PilM</fullName>
    </submittedName>
</protein>
<dbReference type="InterPro" id="IPR003494">
    <property type="entry name" value="SHS2_FtsA"/>
</dbReference>
<gene>
    <name evidence="2" type="primary">pilM</name>
    <name evidence="2" type="ORF">GCM10025881_24750</name>
</gene>
<evidence type="ECO:0000259" key="1">
    <source>
        <dbReference type="SMART" id="SM00842"/>
    </source>
</evidence>